<dbReference type="Pfam" id="PF23559">
    <property type="entry name" value="WHD_DRP"/>
    <property type="match status" value="1"/>
</dbReference>
<dbReference type="FunFam" id="1.10.10.10:FF:000322">
    <property type="entry name" value="Probable disease resistance protein At1g63360"/>
    <property type="match status" value="1"/>
</dbReference>
<dbReference type="Proteomes" id="UP001202328">
    <property type="component" value="Unassembled WGS sequence"/>
</dbReference>
<comment type="caution">
    <text evidence="12">The sequence shown here is derived from an EMBL/GenBank/DDBJ whole genome shotgun (WGS) entry which is preliminary data.</text>
</comment>
<dbReference type="InterPro" id="IPR042197">
    <property type="entry name" value="Apaf_helical"/>
</dbReference>
<evidence type="ECO:0000256" key="1">
    <source>
        <dbReference type="ARBA" id="ARBA00022614"/>
    </source>
</evidence>
<evidence type="ECO:0000313" key="13">
    <source>
        <dbReference type="Proteomes" id="UP001202328"/>
    </source>
</evidence>
<accession>A0AAD4SJZ2</accession>
<evidence type="ECO:0000259" key="8">
    <source>
        <dbReference type="Pfam" id="PF00931"/>
    </source>
</evidence>
<keyword evidence="3" id="KW-0547">Nucleotide-binding</keyword>
<dbReference type="SUPFAM" id="SSF52047">
    <property type="entry name" value="RNI-like"/>
    <property type="match status" value="1"/>
</dbReference>
<evidence type="ECO:0000259" key="9">
    <source>
        <dbReference type="Pfam" id="PF18052"/>
    </source>
</evidence>
<dbReference type="InterPro" id="IPR027417">
    <property type="entry name" value="P-loop_NTPase"/>
</dbReference>
<feature type="chain" id="PRO_5042152666" evidence="7">
    <location>
        <begin position="16"/>
        <end position="1354"/>
    </location>
</feature>
<evidence type="ECO:0000256" key="3">
    <source>
        <dbReference type="ARBA" id="ARBA00022741"/>
    </source>
</evidence>
<evidence type="ECO:0000256" key="5">
    <source>
        <dbReference type="ARBA" id="ARBA00022840"/>
    </source>
</evidence>
<dbReference type="Pfam" id="PF14299">
    <property type="entry name" value="PP2"/>
    <property type="match status" value="1"/>
</dbReference>
<dbReference type="InterPro" id="IPR002182">
    <property type="entry name" value="NB-ARC"/>
</dbReference>
<evidence type="ECO:0000259" key="10">
    <source>
        <dbReference type="Pfam" id="PF23559"/>
    </source>
</evidence>
<keyword evidence="6" id="KW-0175">Coiled coil</keyword>
<evidence type="ECO:0000256" key="4">
    <source>
        <dbReference type="ARBA" id="ARBA00022821"/>
    </source>
</evidence>
<evidence type="ECO:0000313" key="12">
    <source>
        <dbReference type="EMBL" id="KAI3908187.1"/>
    </source>
</evidence>
<evidence type="ECO:0000256" key="6">
    <source>
        <dbReference type="SAM" id="Coils"/>
    </source>
</evidence>
<keyword evidence="1" id="KW-0433">Leucine-rich repeat</keyword>
<keyword evidence="7" id="KW-0732">Signal</keyword>
<evidence type="ECO:0000256" key="2">
    <source>
        <dbReference type="ARBA" id="ARBA00022737"/>
    </source>
</evidence>
<dbReference type="InterPro" id="IPR058922">
    <property type="entry name" value="WHD_DRP"/>
</dbReference>
<feature type="domain" description="Disease resistance protein winged helix" evidence="10">
    <location>
        <begin position="436"/>
        <end position="507"/>
    </location>
</feature>
<sequence>MELAVARVLVSPVVSLLITKVLNYCSGEIATVWGVKGDLEKLSEKLELIDAVLHDAEKLQVENQLVTVWLEKLKDVVYDAEDILDELQYEDLRCKMKNKSNMLRLFPSAPIGFGYKIAHEIKDVGKKLDEITKDMEKFKFISHLGGHRCSNAVMNENIPETSSHINDSAAVVGRKDDLSKILDLLKQESSSVVRISGMGGIGKTTLARLVFNFKELAVDNNHHFKLKIWVSVSRKSDIKEIFCDLLESNKETTTSLEVIKNRLKERLKVKCLIVLDDVWIKNDNFGIDVEQLLKDILSMSGNGSKILITMRSAEPIHPMADCRYKIYPLEGLPKSDCWSIFENMAFGHGGENWECKDPDLISIGKQIASKCGGIPLVAKTLGGLLYSKKDRSEWLSILTSQIWNLPDGENKIMSLLKWSYDHLSPYVKRCFSYCSIFPKGHCFMKKELIKMWLAEGFLISSGHASPETVGNDYFKKLLLNSFFQDECRNKWGDIKSCRMHDLVHDLAILIAGSESHMVMASSKDDDQEVDMQCNKFRHLGLQVLDKDVSAIPSEIYKASKLQIFVSFCPPDYEILGNGAWAKKIFSLSLLRVLNLSRTGVEELPQSISKLKHLRYLDISHTGIKTFPTSFSKLYNLQTLSLEGCRLKELPKDMRKLISLEYLIFSDRPDVKNLTTRKISRSRKLKKLSVFVVGTGKGYGIEELKNLNLLGGKLVITNLERVTDATQANLKGKKDIIHLHLRWDSGSCNTSDRYNKDNVVLKDLQPHPNLKELTILYFGGSEFPEWMMSTSLHLPNLVNITLCDCVNCEHLPALGRLPSLRSLYMERMGAIKRIGGEFYQSNGAASFPSLVKLYLRSFYNLEEWLGDQQQSSASSFPCLESLKILDCNHLLTTPTSFRSLKKLDFEIKLIASSHLTSLPLKLIRGGNNVLQTLVVRDCKEFAGFLPDDDEEQQHRQPDHLFNHFLSKIEILRCPSLTFLPANFSGLISLTYLAIEGCESLKSLPDGIQYLPALQTLIIGGFSEDLLSFPFPAATGSDGEQYFISLRELRIRGWPTLRDDVFPDQLQLLTSLEYLSIKHFPCLLSLPEWFGVLSSLQTFEIENCSRLKYLPSEEQMLRLTSLEILNIRGCPLLLERCSCGKEEWHKVACLKQVVRSSPPVVDNITRDADMNEELLERRRSGIFANNFKEKCWIDSSGRYCFMLFPRSLLVEWGQDRRYWRWLSITEPSASGDGEIEVPNLVKVSWLHVEGKIDMSKLNPGVYYEVVFVVMMFEESCGWGTPVELWLVLPDGHKLVQKLSLESMPKSKWIEIHVGDFETPQQPADEERVVHFIMFEHVDQLWKRGFVIEGAIVRPKK</sequence>
<name>A0AAD4SJZ2_9MAGN</name>
<dbReference type="GO" id="GO:0006952">
    <property type="term" value="P:defense response"/>
    <property type="evidence" value="ECO:0007669"/>
    <property type="project" value="UniProtKB-KW"/>
</dbReference>
<dbReference type="GO" id="GO:0005524">
    <property type="term" value="F:ATP binding"/>
    <property type="evidence" value="ECO:0007669"/>
    <property type="project" value="UniProtKB-KW"/>
</dbReference>
<dbReference type="EMBL" id="JAJJMB010010520">
    <property type="protein sequence ID" value="KAI3908187.1"/>
    <property type="molecule type" value="Genomic_DNA"/>
</dbReference>
<dbReference type="Pfam" id="PF13855">
    <property type="entry name" value="LRR_8"/>
    <property type="match status" value="1"/>
</dbReference>
<dbReference type="Pfam" id="PF25019">
    <property type="entry name" value="LRR_R13L1-DRL21"/>
    <property type="match status" value="2"/>
</dbReference>
<feature type="signal peptide" evidence="7">
    <location>
        <begin position="1"/>
        <end position="15"/>
    </location>
</feature>
<feature type="domain" description="NB-ARC" evidence="8">
    <location>
        <begin position="175"/>
        <end position="346"/>
    </location>
</feature>
<dbReference type="InterPro" id="IPR032675">
    <property type="entry name" value="LRR_dom_sf"/>
</dbReference>
<dbReference type="Gene3D" id="3.40.50.300">
    <property type="entry name" value="P-loop containing nucleotide triphosphate hydrolases"/>
    <property type="match status" value="1"/>
</dbReference>
<dbReference type="InterPro" id="IPR038005">
    <property type="entry name" value="RX-like_CC"/>
</dbReference>
<dbReference type="GO" id="GO:0051707">
    <property type="term" value="P:response to other organism"/>
    <property type="evidence" value="ECO:0007669"/>
    <property type="project" value="UniProtKB-ARBA"/>
</dbReference>
<dbReference type="Pfam" id="PF18052">
    <property type="entry name" value="Rx_N"/>
    <property type="match status" value="1"/>
</dbReference>
<protein>
    <submittedName>
        <fullName evidence="12">Uncharacterized protein</fullName>
    </submittedName>
</protein>
<dbReference type="Gene3D" id="3.80.10.10">
    <property type="entry name" value="Ribonuclease Inhibitor"/>
    <property type="match status" value="3"/>
</dbReference>
<dbReference type="GO" id="GO:0043531">
    <property type="term" value="F:ADP binding"/>
    <property type="evidence" value="ECO:0007669"/>
    <property type="project" value="InterPro"/>
</dbReference>
<keyword evidence="2" id="KW-0677">Repeat</keyword>
<dbReference type="SMART" id="SM00369">
    <property type="entry name" value="LRR_TYP"/>
    <property type="match status" value="3"/>
</dbReference>
<dbReference type="InterPro" id="IPR025886">
    <property type="entry name" value="PP2-like"/>
</dbReference>
<dbReference type="PANTHER" id="PTHR36766:SF70">
    <property type="entry name" value="DISEASE RESISTANCE PROTEIN RGA4"/>
    <property type="match status" value="1"/>
</dbReference>
<dbReference type="SUPFAM" id="SSF52540">
    <property type="entry name" value="P-loop containing nucleoside triphosphate hydrolases"/>
    <property type="match status" value="1"/>
</dbReference>
<dbReference type="Gene3D" id="1.10.10.10">
    <property type="entry name" value="Winged helix-like DNA-binding domain superfamily/Winged helix DNA-binding domain"/>
    <property type="match status" value="1"/>
</dbReference>
<dbReference type="InterPro" id="IPR001611">
    <property type="entry name" value="Leu-rich_rpt"/>
</dbReference>
<dbReference type="PANTHER" id="PTHR36766">
    <property type="entry name" value="PLANT BROAD-SPECTRUM MILDEW RESISTANCE PROTEIN RPW8"/>
    <property type="match status" value="1"/>
</dbReference>
<dbReference type="Gene3D" id="1.20.5.4130">
    <property type="match status" value="1"/>
</dbReference>
<feature type="domain" description="R13L1/DRL21-like LRR repeat region" evidence="11">
    <location>
        <begin position="1058"/>
        <end position="1125"/>
    </location>
</feature>
<proteinExistence type="predicted"/>
<feature type="coiled-coil region" evidence="6">
    <location>
        <begin position="39"/>
        <end position="90"/>
    </location>
</feature>
<dbReference type="Pfam" id="PF00931">
    <property type="entry name" value="NB-ARC"/>
    <property type="match status" value="1"/>
</dbReference>
<dbReference type="SUPFAM" id="SSF52058">
    <property type="entry name" value="L domain-like"/>
    <property type="match status" value="1"/>
</dbReference>
<keyword evidence="5" id="KW-0067">ATP-binding</keyword>
<evidence type="ECO:0000259" key="11">
    <source>
        <dbReference type="Pfam" id="PF25019"/>
    </source>
</evidence>
<feature type="domain" description="R13L1/DRL21-like LRR repeat region" evidence="11">
    <location>
        <begin position="700"/>
        <end position="827"/>
    </location>
</feature>
<reference evidence="12" key="1">
    <citation type="submission" date="2022-04" db="EMBL/GenBank/DDBJ databases">
        <title>A functionally conserved STORR gene fusion in Papaver species that diverged 16.8 million years ago.</title>
        <authorList>
            <person name="Catania T."/>
        </authorList>
    </citation>
    <scope>NUCLEOTIDE SEQUENCE</scope>
    <source>
        <strain evidence="12">S-188037</strain>
    </source>
</reference>
<feature type="domain" description="Disease resistance N-terminal" evidence="9">
    <location>
        <begin position="13"/>
        <end position="100"/>
    </location>
</feature>
<gene>
    <name evidence="12" type="ORF">MKW98_029488</name>
</gene>
<dbReference type="CDD" id="cd14798">
    <property type="entry name" value="RX-CC_like"/>
    <property type="match status" value="1"/>
</dbReference>
<dbReference type="Gene3D" id="1.10.8.430">
    <property type="entry name" value="Helical domain of apoptotic protease-activating factors"/>
    <property type="match status" value="1"/>
</dbReference>
<dbReference type="PRINTS" id="PR00364">
    <property type="entry name" value="DISEASERSIST"/>
</dbReference>
<dbReference type="InterPro" id="IPR036388">
    <property type="entry name" value="WH-like_DNA-bd_sf"/>
</dbReference>
<dbReference type="InterPro" id="IPR003591">
    <property type="entry name" value="Leu-rich_rpt_typical-subtyp"/>
</dbReference>
<dbReference type="InterPro" id="IPR056789">
    <property type="entry name" value="LRR_R13L1-DRL21"/>
</dbReference>
<organism evidence="12 13">
    <name type="scientific">Papaver atlanticum</name>
    <dbReference type="NCBI Taxonomy" id="357466"/>
    <lineage>
        <taxon>Eukaryota</taxon>
        <taxon>Viridiplantae</taxon>
        <taxon>Streptophyta</taxon>
        <taxon>Embryophyta</taxon>
        <taxon>Tracheophyta</taxon>
        <taxon>Spermatophyta</taxon>
        <taxon>Magnoliopsida</taxon>
        <taxon>Ranunculales</taxon>
        <taxon>Papaveraceae</taxon>
        <taxon>Papaveroideae</taxon>
        <taxon>Papaver</taxon>
    </lineage>
</organism>
<dbReference type="InterPro" id="IPR041118">
    <property type="entry name" value="Rx_N"/>
</dbReference>
<keyword evidence="4" id="KW-0611">Plant defense</keyword>
<keyword evidence="13" id="KW-1185">Reference proteome</keyword>
<evidence type="ECO:0000256" key="7">
    <source>
        <dbReference type="SAM" id="SignalP"/>
    </source>
</evidence>